<proteinExistence type="predicted"/>
<reference evidence="2" key="1">
    <citation type="submission" date="2022-11" db="UniProtKB">
        <authorList>
            <consortium name="WormBaseParasite"/>
        </authorList>
    </citation>
    <scope>IDENTIFICATION</scope>
</reference>
<protein>
    <submittedName>
        <fullName evidence="2">Uncharacterized protein</fullName>
    </submittedName>
</protein>
<name>A0A915KC37_ROMCU</name>
<dbReference type="WBParaSite" id="nRc.2.0.1.t35474-RA">
    <property type="protein sequence ID" value="nRc.2.0.1.t35474-RA"/>
    <property type="gene ID" value="nRc.2.0.1.g35474"/>
</dbReference>
<evidence type="ECO:0000313" key="2">
    <source>
        <dbReference type="WBParaSite" id="nRc.2.0.1.t35474-RA"/>
    </source>
</evidence>
<accession>A0A915KC37</accession>
<dbReference type="AlphaFoldDB" id="A0A915KC37"/>
<evidence type="ECO:0000313" key="1">
    <source>
        <dbReference type="Proteomes" id="UP000887565"/>
    </source>
</evidence>
<organism evidence="1 2">
    <name type="scientific">Romanomermis culicivorax</name>
    <name type="common">Nematode worm</name>
    <dbReference type="NCBI Taxonomy" id="13658"/>
    <lineage>
        <taxon>Eukaryota</taxon>
        <taxon>Metazoa</taxon>
        <taxon>Ecdysozoa</taxon>
        <taxon>Nematoda</taxon>
        <taxon>Enoplea</taxon>
        <taxon>Dorylaimia</taxon>
        <taxon>Mermithida</taxon>
        <taxon>Mermithoidea</taxon>
        <taxon>Mermithidae</taxon>
        <taxon>Romanomermis</taxon>
    </lineage>
</organism>
<sequence length="67" mass="8064">MYTHMETLLKRGVELDFAPITHTAIGRWYAQRLNQVGLKRKERGDNKWKPDKYQRIDAKSPVYFRKI</sequence>
<keyword evidence="1" id="KW-1185">Reference proteome</keyword>
<dbReference type="Proteomes" id="UP000887565">
    <property type="component" value="Unplaced"/>
</dbReference>